<dbReference type="EMBL" id="JACIDJ010000004">
    <property type="protein sequence ID" value="MBB3899159.1"/>
    <property type="molecule type" value="Genomic_DNA"/>
</dbReference>
<dbReference type="Pfam" id="PF00106">
    <property type="entry name" value="adh_short"/>
    <property type="match status" value="1"/>
</dbReference>
<keyword evidence="4" id="KW-1185">Reference proteome</keyword>
<reference evidence="3 4" key="1">
    <citation type="submission" date="2020-08" db="EMBL/GenBank/DDBJ databases">
        <title>Genomic Encyclopedia of Type Strains, Phase IV (KMG-IV): sequencing the most valuable type-strain genomes for metagenomic binning, comparative biology and taxonomic classification.</title>
        <authorList>
            <person name="Goeker M."/>
        </authorList>
    </citation>
    <scope>NUCLEOTIDE SEQUENCE [LARGE SCALE GENOMIC DNA]</scope>
    <source>
        <strain evidence="3 4">DSM 19979</strain>
    </source>
</reference>
<dbReference type="PANTHER" id="PTHR44196:SF1">
    <property type="entry name" value="DEHYDROGENASE_REDUCTASE SDR FAMILY MEMBER 7B"/>
    <property type="match status" value="1"/>
</dbReference>
<dbReference type="GO" id="GO:0016020">
    <property type="term" value="C:membrane"/>
    <property type="evidence" value="ECO:0007669"/>
    <property type="project" value="TreeGrafter"/>
</dbReference>
<evidence type="ECO:0000256" key="1">
    <source>
        <dbReference type="ARBA" id="ARBA00006484"/>
    </source>
</evidence>
<dbReference type="InterPro" id="IPR002347">
    <property type="entry name" value="SDR_fam"/>
</dbReference>
<accession>A0A840AC69</accession>
<evidence type="ECO:0000313" key="3">
    <source>
        <dbReference type="EMBL" id="MBB3899159.1"/>
    </source>
</evidence>
<comment type="similarity">
    <text evidence="1">Belongs to the short-chain dehydrogenases/reductases (SDR) family.</text>
</comment>
<comment type="caution">
    <text evidence="3">The sequence shown here is derived from an EMBL/GenBank/DDBJ whole genome shotgun (WGS) entry which is preliminary data.</text>
</comment>
<protein>
    <submittedName>
        <fullName evidence="3">NAD(P)-dependent dehydrogenase (Short-subunit alcohol dehydrogenase family)</fullName>
    </submittedName>
</protein>
<evidence type="ECO:0000256" key="2">
    <source>
        <dbReference type="ARBA" id="ARBA00023002"/>
    </source>
</evidence>
<organism evidence="3 4">
    <name type="scientific">Roseococcus suduntuyensis</name>
    <dbReference type="NCBI Taxonomy" id="455361"/>
    <lineage>
        <taxon>Bacteria</taxon>
        <taxon>Pseudomonadati</taxon>
        <taxon>Pseudomonadota</taxon>
        <taxon>Alphaproteobacteria</taxon>
        <taxon>Acetobacterales</taxon>
        <taxon>Roseomonadaceae</taxon>
        <taxon>Roseococcus</taxon>
    </lineage>
</organism>
<keyword evidence="2" id="KW-0560">Oxidoreductase</keyword>
<dbReference type="GO" id="GO:0016491">
    <property type="term" value="F:oxidoreductase activity"/>
    <property type="evidence" value="ECO:0007669"/>
    <property type="project" value="UniProtKB-KW"/>
</dbReference>
<sequence length="99" mass="9683">MSPPPRTIVITGVITGASSGIGRASAHAFAAAGFPVVLSARRQAALEAAAEEGRALGAGALPHAAALPLMLAAWPFRPLGASLAPPLLAASTGSGPHSR</sequence>
<dbReference type="SUPFAM" id="SSF51735">
    <property type="entry name" value="NAD(P)-binding Rossmann-fold domains"/>
    <property type="match status" value="1"/>
</dbReference>
<dbReference type="AlphaFoldDB" id="A0A840AC69"/>
<dbReference type="PANTHER" id="PTHR44196">
    <property type="entry name" value="DEHYDROGENASE/REDUCTASE SDR FAMILY MEMBER 7B"/>
    <property type="match status" value="1"/>
</dbReference>
<dbReference type="Gene3D" id="3.40.50.720">
    <property type="entry name" value="NAD(P)-binding Rossmann-like Domain"/>
    <property type="match status" value="1"/>
</dbReference>
<dbReference type="Proteomes" id="UP000553193">
    <property type="component" value="Unassembled WGS sequence"/>
</dbReference>
<name>A0A840AC69_9PROT</name>
<proteinExistence type="inferred from homology"/>
<evidence type="ECO:0000313" key="4">
    <source>
        <dbReference type="Proteomes" id="UP000553193"/>
    </source>
</evidence>
<dbReference type="InterPro" id="IPR036291">
    <property type="entry name" value="NAD(P)-bd_dom_sf"/>
</dbReference>
<gene>
    <name evidence="3" type="ORF">GGQ83_002607</name>
</gene>
<dbReference type="RefSeq" id="WP_184384676.1">
    <property type="nucleotide sequence ID" value="NZ_JACIDJ010000004.1"/>
</dbReference>